<comment type="pathway">
    <text evidence="2">Glycolipid biosynthesis; glycosylphosphatidylinositol-anchor biosynthesis.</text>
</comment>
<evidence type="ECO:0000256" key="3">
    <source>
        <dbReference type="ARBA" id="ARBA00022502"/>
    </source>
</evidence>
<sequence length="397" mass="42687">MDVVMTNERGPEQRTAADLGGATPSPRPTGWPKRLRAATQDALPALAGYLAVRLIGLLTLFLWARSAGKGTAALLTKSDGAWYLGVAQHGYDSYERVQSNMAFFPLYPGLIRALEPLTPLGARATALVVAWVAALAAAWALFAIGTHLYDRRVGLLLAVLWGVLPHSIVQSMSYSEGIFTAFAAWSLYALLRARWVTAGVLCLLAGLTRPTASSLLAVVCLAALIAVVRRRNGWRPWAALVLAPAGWVGYLAWVGWRTGRPDGWFHIQDAGWGTTFDFGADTVTVARKVLAHPSALTLYVVTLVVLLAVALFVLSLLDRQPWQLLLYSGLLLITTLGAAGYYHAKARFLLPAFPLLLPVAVALARAGRAKAVTVLATLTVVSAYLGGHLLIIWTYSP</sequence>
<dbReference type="PANTHER" id="PTHR12468:SF2">
    <property type="entry name" value="GPI MANNOSYLTRANSFERASE 2"/>
    <property type="match status" value="1"/>
</dbReference>
<proteinExistence type="predicted"/>
<comment type="subcellular location">
    <subcellularLocation>
        <location evidence="1">Endoplasmic reticulum membrane</location>
        <topology evidence="1">Multi-pass membrane protein</topology>
    </subcellularLocation>
</comment>
<gene>
    <name evidence="12" type="ORF">EV384_3023</name>
</gene>
<keyword evidence="6 11" id="KW-0812">Transmembrane</keyword>
<keyword evidence="4" id="KW-0328">Glycosyltransferase</keyword>
<keyword evidence="8 11" id="KW-1133">Transmembrane helix</keyword>
<organism evidence="12 13">
    <name type="scientific">Micromonospora kangleipakensis</name>
    <dbReference type="NCBI Taxonomy" id="1077942"/>
    <lineage>
        <taxon>Bacteria</taxon>
        <taxon>Bacillati</taxon>
        <taxon>Actinomycetota</taxon>
        <taxon>Actinomycetes</taxon>
        <taxon>Micromonosporales</taxon>
        <taxon>Micromonosporaceae</taxon>
        <taxon>Micromonospora</taxon>
    </lineage>
</organism>
<feature type="transmembrane region" description="Helical" evidence="11">
    <location>
        <begin position="154"/>
        <end position="175"/>
    </location>
</feature>
<evidence type="ECO:0000256" key="1">
    <source>
        <dbReference type="ARBA" id="ARBA00004477"/>
    </source>
</evidence>
<keyword evidence="3" id="KW-0337">GPI-anchor biosynthesis</keyword>
<feature type="transmembrane region" description="Helical" evidence="11">
    <location>
        <begin position="296"/>
        <end position="317"/>
    </location>
</feature>
<feature type="region of interest" description="Disordered" evidence="10">
    <location>
        <begin position="1"/>
        <end position="31"/>
    </location>
</feature>
<dbReference type="PANTHER" id="PTHR12468">
    <property type="entry name" value="GPI MANNOSYLTRANSFERASE 2"/>
    <property type="match status" value="1"/>
</dbReference>
<feature type="transmembrane region" description="Helical" evidence="11">
    <location>
        <begin position="348"/>
        <end position="364"/>
    </location>
</feature>
<dbReference type="Proteomes" id="UP000294114">
    <property type="component" value="Unassembled WGS sequence"/>
</dbReference>
<keyword evidence="13" id="KW-1185">Reference proteome</keyword>
<keyword evidence="7" id="KW-0256">Endoplasmic reticulum</keyword>
<evidence type="ECO:0000256" key="5">
    <source>
        <dbReference type="ARBA" id="ARBA00022679"/>
    </source>
</evidence>
<evidence type="ECO:0000256" key="7">
    <source>
        <dbReference type="ARBA" id="ARBA00022824"/>
    </source>
</evidence>
<evidence type="ECO:0000256" key="11">
    <source>
        <dbReference type="SAM" id="Phobius"/>
    </source>
</evidence>
<dbReference type="AlphaFoldDB" id="A0A4Q8BBA9"/>
<dbReference type="GO" id="GO:0006506">
    <property type="term" value="P:GPI anchor biosynthetic process"/>
    <property type="evidence" value="ECO:0007669"/>
    <property type="project" value="UniProtKB-UniPathway"/>
</dbReference>
<evidence type="ECO:0000256" key="2">
    <source>
        <dbReference type="ARBA" id="ARBA00004687"/>
    </source>
</evidence>
<dbReference type="GO" id="GO:0016020">
    <property type="term" value="C:membrane"/>
    <property type="evidence" value="ECO:0007669"/>
    <property type="project" value="GOC"/>
</dbReference>
<feature type="transmembrane region" description="Helical" evidence="11">
    <location>
        <begin position="237"/>
        <end position="256"/>
    </location>
</feature>
<dbReference type="GO" id="GO:0004376">
    <property type="term" value="F:GPI mannosyltransferase activity"/>
    <property type="evidence" value="ECO:0007669"/>
    <property type="project" value="InterPro"/>
</dbReference>
<feature type="transmembrane region" description="Helical" evidence="11">
    <location>
        <begin position="371"/>
        <end position="395"/>
    </location>
</feature>
<evidence type="ECO:0008006" key="14">
    <source>
        <dbReference type="Google" id="ProtNLM"/>
    </source>
</evidence>
<evidence type="ECO:0000256" key="8">
    <source>
        <dbReference type="ARBA" id="ARBA00022989"/>
    </source>
</evidence>
<protein>
    <recommendedName>
        <fullName evidence="14">Dolichyl-phosphate-mannose-protein mannosyltransferase</fullName>
    </recommendedName>
</protein>
<accession>A0A4Q8BBA9</accession>
<evidence type="ECO:0000313" key="12">
    <source>
        <dbReference type="EMBL" id="RZU74551.1"/>
    </source>
</evidence>
<dbReference type="GO" id="GO:0000009">
    <property type="term" value="F:alpha-1,6-mannosyltransferase activity"/>
    <property type="evidence" value="ECO:0007669"/>
    <property type="project" value="InterPro"/>
</dbReference>
<feature type="transmembrane region" description="Helical" evidence="11">
    <location>
        <begin position="324"/>
        <end position="342"/>
    </location>
</feature>
<feature type="transmembrane region" description="Helical" evidence="11">
    <location>
        <begin position="195"/>
        <end position="225"/>
    </location>
</feature>
<dbReference type="InterPro" id="IPR007315">
    <property type="entry name" value="PIG-V/Gpi18"/>
</dbReference>
<feature type="transmembrane region" description="Helical" evidence="11">
    <location>
        <begin position="42"/>
        <end position="64"/>
    </location>
</feature>
<name>A0A4Q8BBA9_9ACTN</name>
<keyword evidence="9 11" id="KW-0472">Membrane</keyword>
<evidence type="ECO:0000313" key="13">
    <source>
        <dbReference type="Proteomes" id="UP000294114"/>
    </source>
</evidence>
<reference evidence="12 13" key="1">
    <citation type="submission" date="2019-02" db="EMBL/GenBank/DDBJ databases">
        <title>Sequencing the genomes of 1000 actinobacteria strains.</title>
        <authorList>
            <person name="Klenk H.-P."/>
        </authorList>
    </citation>
    <scope>NUCLEOTIDE SEQUENCE [LARGE SCALE GENOMIC DNA]</scope>
    <source>
        <strain evidence="12 13">DSM 45612</strain>
    </source>
</reference>
<comment type="caution">
    <text evidence="12">The sequence shown here is derived from an EMBL/GenBank/DDBJ whole genome shotgun (WGS) entry which is preliminary data.</text>
</comment>
<dbReference type="EMBL" id="SHLD01000001">
    <property type="protein sequence ID" value="RZU74551.1"/>
    <property type="molecule type" value="Genomic_DNA"/>
</dbReference>
<feature type="transmembrane region" description="Helical" evidence="11">
    <location>
        <begin position="120"/>
        <end position="142"/>
    </location>
</feature>
<dbReference type="UniPathway" id="UPA00196"/>
<evidence type="ECO:0000256" key="4">
    <source>
        <dbReference type="ARBA" id="ARBA00022676"/>
    </source>
</evidence>
<evidence type="ECO:0000256" key="9">
    <source>
        <dbReference type="ARBA" id="ARBA00023136"/>
    </source>
</evidence>
<evidence type="ECO:0000256" key="6">
    <source>
        <dbReference type="ARBA" id="ARBA00022692"/>
    </source>
</evidence>
<evidence type="ECO:0000256" key="10">
    <source>
        <dbReference type="SAM" id="MobiDB-lite"/>
    </source>
</evidence>
<keyword evidence="5" id="KW-0808">Transferase</keyword>